<dbReference type="CDD" id="cd03784">
    <property type="entry name" value="GT1_Gtf-like"/>
    <property type="match status" value="1"/>
</dbReference>
<dbReference type="InterPro" id="IPR002213">
    <property type="entry name" value="UDP_glucos_trans"/>
</dbReference>
<dbReference type="FunFam" id="3.40.50.2000:FF:000056">
    <property type="entry name" value="Glycosyltransferase"/>
    <property type="match status" value="1"/>
</dbReference>
<dbReference type="PANTHER" id="PTHR48048:SF45">
    <property type="entry name" value="GLYCOSYLTRANSFERASE"/>
    <property type="match status" value="1"/>
</dbReference>
<gene>
    <name evidence="5" type="primary">UGT71AR2</name>
</gene>
<dbReference type="InterPro" id="IPR035595">
    <property type="entry name" value="UDP_glycos_trans_CS"/>
</dbReference>
<organism evidence="5">
    <name type="scientific">Rubia yunnanensis</name>
    <dbReference type="NCBI Taxonomy" id="1650721"/>
    <lineage>
        <taxon>Eukaryota</taxon>
        <taxon>Viridiplantae</taxon>
        <taxon>Streptophyta</taxon>
        <taxon>Embryophyta</taxon>
        <taxon>Tracheophyta</taxon>
        <taxon>Spermatophyta</taxon>
        <taxon>Magnoliopsida</taxon>
        <taxon>eudicotyledons</taxon>
        <taxon>Gunneridae</taxon>
        <taxon>Pentapetalae</taxon>
        <taxon>asterids</taxon>
        <taxon>lamiids</taxon>
        <taxon>Gentianales</taxon>
        <taxon>Rubiaceae</taxon>
        <taxon>Rubioideae</taxon>
        <taxon>Rubieae</taxon>
        <taxon>Rubia</taxon>
    </lineage>
</organism>
<accession>A0A896AHV9</accession>
<keyword evidence="2 3" id="KW-0808">Transferase</keyword>
<proteinExistence type="evidence at transcript level"/>
<dbReference type="SUPFAM" id="SSF53756">
    <property type="entry name" value="UDP-Glycosyltransferase/glycogen phosphorylase"/>
    <property type="match status" value="1"/>
</dbReference>
<evidence type="ECO:0000256" key="3">
    <source>
        <dbReference type="RuleBase" id="RU003718"/>
    </source>
</evidence>
<dbReference type="PANTHER" id="PTHR48048">
    <property type="entry name" value="GLYCOSYLTRANSFERASE"/>
    <property type="match status" value="1"/>
</dbReference>
<keyword evidence="3" id="KW-0328">Glycosyltransferase</keyword>
<sequence length="463" mass="51264">MKTELVFIPLPTTGHLVSTVLLAKLLVGRDDHLSIQILLFNLPFDPEANAYINSLQSESTAGMQYVQLSDPEPQAPTSSPVTQNPFIATSNLLERLKPQVRTVVSRMKPSGIVVDMFCTSMIDVAKEFEVPAYVFYTSGAAMIGLRRDLQILLDEDTDIAGFRELPASTFFNPVPTKLLPSLAVDKNSTIVRHTRRIVYDSRGILVNTFSELESYAVEALNSIPEMPRIYPVGPLVSLKGTRNESDSGDGNILKWLDEQPISSVIFLCFGSMGSFDAAQVKEIAHAIEHSRNRFLWSLRKPPGKEERIGFPTEYEDYEQVLPEGFLGRTSEIGKVIGWAPQAQVLGHPAVGGFVTHCGWNSVLESVWFGVPMAVWPLYAEQQLNAFSLVKEVGIAVEIKMDYRKDAPVLVGADQIEGGIREVMQGESGIRKKVKELMEKARNASLEGGSSYISLGRFIEDIRD</sequence>
<dbReference type="EMBL" id="MT075701">
    <property type="protein sequence ID" value="QSB46685.1"/>
    <property type="molecule type" value="mRNA"/>
</dbReference>
<name>A0A896AHV9_9GENT</name>
<evidence type="ECO:0000313" key="5">
    <source>
        <dbReference type="EMBL" id="QSB46685.1"/>
    </source>
</evidence>
<dbReference type="AlphaFoldDB" id="A0A896AHV9"/>
<evidence type="ECO:0000256" key="4">
    <source>
        <dbReference type="RuleBase" id="RU362057"/>
    </source>
</evidence>
<evidence type="ECO:0000256" key="2">
    <source>
        <dbReference type="ARBA" id="ARBA00022679"/>
    </source>
</evidence>
<dbReference type="GO" id="GO:0035251">
    <property type="term" value="F:UDP-glucosyltransferase activity"/>
    <property type="evidence" value="ECO:0007669"/>
    <property type="project" value="InterPro"/>
</dbReference>
<dbReference type="EC" id="2.4.1.-" evidence="4"/>
<reference evidence="5" key="1">
    <citation type="journal article" date="2020" name="Org. Chem. Front.">
        <title>Discovery and characterization of four glycosyltransferases involved in anthraquinone glycoside biosynthesis in Rubia yunnanensis.</title>
        <authorList>
            <person name="Yi S."/>
            <person name="Kuang T."/>
            <person name="Miao Y."/>
            <person name="Xu Y."/>
            <person name="Wang Z."/>
            <person name="Dong L.-B."/>
            <person name="Tan N."/>
        </authorList>
    </citation>
    <scope>NUCLEOTIDE SEQUENCE</scope>
    <source>
        <strain evidence="5">RyUGT28</strain>
        <tissue evidence="5">Root</tissue>
    </source>
</reference>
<protein>
    <recommendedName>
        <fullName evidence="4">Glycosyltransferase</fullName>
        <ecNumber evidence="4">2.4.1.-</ecNumber>
    </recommendedName>
</protein>
<dbReference type="InterPro" id="IPR050481">
    <property type="entry name" value="UDP-glycosyltransf_plant"/>
</dbReference>
<dbReference type="Gene3D" id="3.40.50.2000">
    <property type="entry name" value="Glycogen Phosphorylase B"/>
    <property type="match status" value="2"/>
</dbReference>
<dbReference type="PROSITE" id="PS00375">
    <property type="entry name" value="UDPGT"/>
    <property type="match status" value="1"/>
</dbReference>
<dbReference type="Pfam" id="PF00201">
    <property type="entry name" value="UDPGT"/>
    <property type="match status" value="1"/>
</dbReference>
<comment type="similarity">
    <text evidence="1 3">Belongs to the UDP-glycosyltransferase family.</text>
</comment>
<evidence type="ECO:0000256" key="1">
    <source>
        <dbReference type="ARBA" id="ARBA00009995"/>
    </source>
</evidence>